<gene>
    <name evidence="1" type="ORF">VN97_g11288</name>
</gene>
<comment type="caution">
    <text evidence="1">The sequence shown here is derived from an EMBL/GenBank/DDBJ whole genome shotgun (WGS) entry which is preliminary data.</text>
</comment>
<accession>A0AAI9T871</accession>
<proteinExistence type="predicted"/>
<sequence length="33" mass="3704">MDTNALLDLVHGAQNQLWVDKVNEAHLTGRLCQ</sequence>
<protein>
    <submittedName>
        <fullName evidence="1">Uncharacterized protein</fullName>
    </submittedName>
</protein>
<keyword evidence="2" id="KW-1185">Reference proteome</keyword>
<organism evidence="1 2">
    <name type="scientific">Penicillium thymicola</name>
    <dbReference type="NCBI Taxonomy" id="293382"/>
    <lineage>
        <taxon>Eukaryota</taxon>
        <taxon>Fungi</taxon>
        <taxon>Dikarya</taxon>
        <taxon>Ascomycota</taxon>
        <taxon>Pezizomycotina</taxon>
        <taxon>Eurotiomycetes</taxon>
        <taxon>Eurotiomycetidae</taxon>
        <taxon>Eurotiales</taxon>
        <taxon>Aspergillaceae</taxon>
        <taxon>Penicillium</taxon>
    </lineage>
</organism>
<reference evidence="1" key="2">
    <citation type="journal article" date="2016" name="Fungal Biol.">
        <title>Ochratoxin A production by Penicillium thymicola.</title>
        <authorList>
            <person name="Nguyen H.D.T."/>
            <person name="McMullin D.R."/>
            <person name="Ponomareva E."/>
            <person name="Riley R."/>
            <person name="Pomraning K.R."/>
            <person name="Baker S.E."/>
            <person name="Seifert K.A."/>
        </authorList>
    </citation>
    <scope>NUCLEOTIDE SEQUENCE</scope>
    <source>
        <strain evidence="1">DAOM 180753</strain>
    </source>
</reference>
<name>A0AAI9T871_PENTH</name>
<reference evidence="1" key="1">
    <citation type="submission" date="2015-06" db="EMBL/GenBank/DDBJ databases">
        <authorList>
            <person name="Nguyen H."/>
        </authorList>
    </citation>
    <scope>NUCLEOTIDE SEQUENCE</scope>
    <source>
        <strain evidence="1">DAOM 180753</strain>
    </source>
</reference>
<feature type="non-terminal residue" evidence="1">
    <location>
        <position position="33"/>
    </location>
</feature>
<dbReference type="EMBL" id="LACB01000609">
    <property type="protein sequence ID" value="KAJ9482153.1"/>
    <property type="molecule type" value="Genomic_DNA"/>
</dbReference>
<evidence type="ECO:0000313" key="2">
    <source>
        <dbReference type="Proteomes" id="UP001227192"/>
    </source>
</evidence>
<evidence type="ECO:0000313" key="1">
    <source>
        <dbReference type="EMBL" id="KAJ9482153.1"/>
    </source>
</evidence>
<dbReference type="AlphaFoldDB" id="A0AAI9T871"/>
<dbReference type="Proteomes" id="UP001227192">
    <property type="component" value="Unassembled WGS sequence"/>
</dbReference>